<dbReference type="Gene3D" id="1.20.5.170">
    <property type="match status" value="2"/>
</dbReference>
<feature type="domain" description="Trimeric autotransporter adhesin YadA-like head" evidence="5">
    <location>
        <begin position="1829"/>
        <end position="1855"/>
    </location>
</feature>
<dbReference type="Gene3D" id="2.60.40.4050">
    <property type="match status" value="2"/>
</dbReference>
<evidence type="ECO:0000313" key="8">
    <source>
        <dbReference type="Proteomes" id="UP000092125"/>
    </source>
</evidence>
<evidence type="ECO:0000256" key="4">
    <source>
        <dbReference type="SAM" id="SignalP"/>
    </source>
</evidence>
<evidence type="ECO:0000259" key="6">
    <source>
        <dbReference type="Pfam" id="PF05662"/>
    </source>
</evidence>
<feature type="domain" description="Trimeric autotransporter adhesin YadA-like stalk" evidence="6">
    <location>
        <begin position="1322"/>
        <end position="1346"/>
    </location>
</feature>
<evidence type="ECO:0000256" key="1">
    <source>
        <dbReference type="ARBA" id="ARBA00022448"/>
    </source>
</evidence>
<organism evidence="7 8">
    <name type="scientific">Stenotrophomonas maltophilia</name>
    <name type="common">Pseudomonas maltophilia</name>
    <name type="synonym">Xanthomonas maltophilia</name>
    <dbReference type="NCBI Taxonomy" id="40324"/>
    <lineage>
        <taxon>Bacteria</taxon>
        <taxon>Pseudomonadati</taxon>
        <taxon>Pseudomonadota</taxon>
        <taxon>Gammaproteobacteria</taxon>
        <taxon>Lysobacterales</taxon>
        <taxon>Lysobacteraceae</taxon>
        <taxon>Stenotrophomonas</taxon>
        <taxon>Stenotrophomonas maltophilia group</taxon>
    </lineage>
</organism>
<dbReference type="Proteomes" id="UP000092125">
    <property type="component" value="Unassembled WGS sequence"/>
</dbReference>
<feature type="domain" description="Trimeric autotransporter adhesin YadA-like stalk" evidence="6">
    <location>
        <begin position="1891"/>
        <end position="1934"/>
    </location>
</feature>
<feature type="domain" description="Trimeric autotransporter adhesin YadA-like head" evidence="5">
    <location>
        <begin position="1491"/>
        <end position="1517"/>
    </location>
</feature>
<dbReference type="Gene3D" id="6.10.250.2040">
    <property type="match status" value="2"/>
</dbReference>
<dbReference type="GO" id="GO:0019867">
    <property type="term" value="C:outer membrane"/>
    <property type="evidence" value="ECO:0007669"/>
    <property type="project" value="InterPro"/>
</dbReference>
<reference evidence="7 8" key="1">
    <citation type="submission" date="2016-05" db="EMBL/GenBank/DDBJ databases">
        <title>Draft Genome Sequences of Stenotrophomonas maltophilia Strains Sm32COP, Sm41DVV, Sm46PAILV, SmF3, SmF22, SmSOFb1 and SmCVFa1, Isolated from Different Manures, in France.</title>
        <authorList>
            <person name="Nazaret S."/>
            <person name="Bodilis J."/>
        </authorList>
    </citation>
    <scope>NUCLEOTIDE SEQUENCE [LARGE SCALE GENOMIC DNA]</scope>
    <source>
        <strain evidence="7 8">Sm41DVV</strain>
    </source>
</reference>
<sequence>MASELATGDSGGTASRDPRTSLLTPSALALALLCVLASGPASATESNQSLRDLQALAAKYTQTLPVKVDAEVALAAAARQAQATPAISADTRVGLQLSTASLPLVHEVLPAAVQVKLGANASPQHVPTPALAADVRAQLGIGAGTQVDTSLAANVSSGSASPLGLTADAKAKARVGIAGAPVASVGAGAKAAAGITTSSQGLSGLKAGIDGNADSHLAIAGHRIEGQGKASATAAVSLPAKEELPGETDDRAITAAFDAGVAGKVRVQGPGGQDVVADRNLKLAGRTVVSAQASTLGLGGLHHGALGDLGGAVGGVVHGVVGTVGSAAGGTLHETVGTVGGAVGGTLHNTVGAVGGTLHGAAGTVGGAVGGVVHDVVGTVGSAAGGTLHETVGAVGGAVSGVLNGTVGTVGGAVGGTLHGAVGTVGSAVGGVLNGTVGNVGGSLGDTLNNTVGAVGGALNGTVGTVGSAVGGALNGTVGAVGGVLDGTVGTVGGAVGGALNGTVGTVGSAVGGALNGTVGAVGGVLDGAVGTVGGAVGGALNGTVGAVGGVLDGTVGTVGGALNGTVGTVGGAVGGALNGTVGTVGSAVGGALNGTVDAVGGVLDGTVGTVGGAVGGALNGTVGTVGGAVGGALNGTVGAVGGVLDGTVGTVGGAVGGALNGTVGAVGGALDGTVGTVGGALNGTVGTVGSAVGGALNGTVGAVGGVLDGTVGTVGGAVGGALNGTVGAVGGVLDGTVGTVGSAVGGALNGTVDAVGGVLDGTVGTVGSAVGGALNGTVGAAGGVLDSTVGTVGGALNGTVGTVGSAVGGALNGTAGAVGGVLDGTVGTVGGALNGTVGTVGSAVGGALNGTAGAVGGVLDGTVGTVGSALNGTVGTVGNAVGGALNGTVGAVGGVLDGTVGTVGGAVGGALNGTVGAVGGAVGGVLNGTVGAVGGAVGGVLNGTVGTIGGAVGGALNNTVGSVGSVVGGLLGGGSTTPGSGLDGVLTGTLGNVGGAVGNLLEGNLNGTVNNLGGAVGGLVGGTLGGLGLTQPSAIPPDSPKAPAPADPNAGLIIGTGGLVGNVGQLIGPTTSSLFGGDGYLHNGNLKLSNANVMQAYSTVNVLGLPVVNLSPVGSTLNGLGGAVTGGSSHLTLIGGVTSDSYIYNINNGNPGGLLGLLLPTDSPAWAAKCLDIALADISCWAVNAAQDYQVLMGDGAFANGSKEVVIGANARHELPKVDANVAFPGAGPNDPTNPTGVPTADYAARMGHSVIVGDSAVGTANGQTLLGAEATSNQANSVALGYRSAALRGAQASYSAYGLTAAQVSAGEVSVGTANGGERQITNLAAGSANTDAVNVAQLKGAISLIDDVSAGAVMYDLDGAGNPDYRRVTLGNGTGTTTIGNLAAGAVTAGSLEAVNGGQLATTNAAIAGFFGGITAFDPVSGAFTAPLFEISTISTDGAIAQGLYNNATDAFDAVDGSLVNLNTQINDIRNGGTKYLRVNSTGVEAVATGADSIAVGTNARATAANAIAVGAGSLADRADSVSIGAAGAERQVTNLAAGTAATDAVNLGQLQASEEGALRYDLNGDGSVNYASATLGQGGTATTLRNLGPGQVSATSTEAINGAQLFAANQAVATHLGGGAAVNAAGVLTAPTYTINNIAANGTISQGSYNDVGTAFDAVSNSLANVADQTDDIDKRAVKYDVDGSGNVVNTVTLSGTGTGAVKVTNVAAGSILAGSSDAITGDQLFSTNSTIASYFGGSTAFDGTTNLWTAPSFSISSIATDGTLTANDYSNVTAAFSAVDGSLRLLNQRITNGGGSPYLAVNSSAAAAAAAGAEALAVGPQASAAGASAVAVGNGANASADNSVALGAGSVASVGAQSGYTGAYGQTGASNSAGEVSVGSSGSERKITHVADGSDDHDATNVGQLKNGVNYAIDQSKAYTDQKIQNITNVAGSFRANNSNNLADPAATGANSAAGGAGSTAAGANSTALGNGSQAQADNSVALGAGSVANRANTVSVGASGAERQVVNVADGTQATDAVNVRQLQASQQGTIRYDTTVNGATNFNSVTLGSSTSGPTTVRNVAAGTAGTDAVNVDQLKSGMAQTLDWSKAYTDERMGGFERDLRRTDNRASAGIASAMATASLPQPSEAGRSMASFAAGSYNGESGVAVGLSGVSEGGRWIYKFSGSTNSRGEAGVAVGAGIQW</sequence>
<dbReference type="Pfam" id="PF05658">
    <property type="entry name" value="YadA_head"/>
    <property type="match status" value="4"/>
</dbReference>
<feature type="chain" id="PRO_5043018917" evidence="4">
    <location>
        <begin position="44"/>
        <end position="2189"/>
    </location>
</feature>
<feature type="domain" description="Trimeric autotransporter adhesin YadA-like stalk" evidence="6">
    <location>
        <begin position="2010"/>
        <end position="2047"/>
    </location>
</feature>
<feature type="domain" description="Trimeric autotransporter adhesin YadA-like stalk" evidence="6">
    <location>
        <begin position="1382"/>
        <end position="1415"/>
    </location>
</feature>
<evidence type="ECO:0000313" key="7">
    <source>
        <dbReference type="EMBL" id="OBU59737.1"/>
    </source>
</evidence>
<keyword evidence="2" id="KW-0653">Protein transport</keyword>
<evidence type="ECO:0000256" key="2">
    <source>
        <dbReference type="ARBA" id="ARBA00022927"/>
    </source>
</evidence>
<dbReference type="InterPro" id="IPR011049">
    <property type="entry name" value="Serralysin-like_metalloprot_C"/>
</dbReference>
<name>A0AAP7KZB7_STEMA</name>
<feature type="domain" description="Trimeric autotransporter adhesin YadA-like head" evidence="5">
    <location>
        <begin position="1980"/>
        <end position="2004"/>
    </location>
</feature>
<dbReference type="Gene3D" id="3.30.1300.30">
    <property type="entry name" value="GSPII I/J protein-like"/>
    <property type="match status" value="1"/>
</dbReference>
<feature type="region of interest" description="Disordered" evidence="3">
    <location>
        <begin position="1953"/>
        <end position="1979"/>
    </location>
</feature>
<feature type="domain" description="Trimeric autotransporter adhesin YadA-like stalk" evidence="6">
    <location>
        <begin position="1707"/>
        <end position="1748"/>
    </location>
</feature>
<feature type="compositionally biased region" description="Basic and acidic residues" evidence="3">
    <location>
        <begin position="1888"/>
        <end position="1904"/>
    </location>
</feature>
<feature type="domain" description="Trimeric autotransporter adhesin YadA-like stalk" evidence="6">
    <location>
        <begin position="1535"/>
        <end position="1575"/>
    </location>
</feature>
<dbReference type="InterPro" id="IPR008635">
    <property type="entry name" value="Coiled_stalk_dom"/>
</dbReference>
<feature type="compositionally biased region" description="Low complexity" evidence="3">
    <location>
        <begin position="1953"/>
        <end position="1977"/>
    </location>
</feature>
<dbReference type="Gene3D" id="2.150.10.10">
    <property type="entry name" value="Serralysin-like metalloprotease, C-terminal"/>
    <property type="match status" value="2"/>
</dbReference>
<comment type="caution">
    <text evidence="7">The sequence shown here is derived from an EMBL/GenBank/DDBJ whole genome shotgun (WGS) entry which is preliminary data.</text>
</comment>
<proteinExistence type="predicted"/>
<feature type="region of interest" description="Disordered" evidence="3">
    <location>
        <begin position="1875"/>
        <end position="1907"/>
    </location>
</feature>
<dbReference type="EMBL" id="LYVI01000015">
    <property type="protein sequence ID" value="OBU59737.1"/>
    <property type="molecule type" value="Genomic_DNA"/>
</dbReference>
<feature type="domain" description="Trimeric autotransporter adhesin YadA-like stalk" evidence="6">
    <location>
        <begin position="1590"/>
        <end position="1629"/>
    </location>
</feature>
<dbReference type="InterPro" id="IPR045584">
    <property type="entry name" value="Pilin-like"/>
</dbReference>
<feature type="domain" description="Trimeric autotransporter adhesin YadA-like head" evidence="5">
    <location>
        <begin position="1268"/>
        <end position="1286"/>
    </location>
</feature>
<feature type="compositionally biased region" description="Low complexity" evidence="3">
    <location>
        <begin position="1875"/>
        <end position="1887"/>
    </location>
</feature>
<evidence type="ECO:0000256" key="3">
    <source>
        <dbReference type="SAM" id="MobiDB-lite"/>
    </source>
</evidence>
<dbReference type="InterPro" id="IPR008640">
    <property type="entry name" value="Adhesin_Head_dom"/>
</dbReference>
<gene>
    <name evidence="7" type="ORF">A9K56_17800</name>
</gene>
<keyword evidence="4" id="KW-0732">Signal</keyword>
<dbReference type="Pfam" id="PF05662">
    <property type="entry name" value="YadA_stalk"/>
    <property type="match status" value="8"/>
</dbReference>
<feature type="domain" description="Trimeric autotransporter adhesin YadA-like stalk" evidence="6">
    <location>
        <begin position="2066"/>
        <end position="2089"/>
    </location>
</feature>
<feature type="signal peptide" evidence="4">
    <location>
        <begin position="1"/>
        <end position="43"/>
    </location>
</feature>
<dbReference type="SUPFAM" id="SSF54523">
    <property type="entry name" value="Pili subunits"/>
    <property type="match status" value="1"/>
</dbReference>
<dbReference type="SUPFAM" id="SSF101967">
    <property type="entry name" value="Adhesin YadA, collagen-binding domain"/>
    <property type="match status" value="5"/>
</dbReference>
<keyword evidence="1" id="KW-0813">Transport</keyword>
<evidence type="ECO:0000259" key="5">
    <source>
        <dbReference type="Pfam" id="PF05658"/>
    </source>
</evidence>
<protein>
    <submittedName>
        <fullName evidence="7">Hemagglutinin</fullName>
    </submittedName>
</protein>
<dbReference type="GO" id="GO:0015031">
    <property type="term" value="P:protein transport"/>
    <property type="evidence" value="ECO:0007669"/>
    <property type="project" value="UniProtKB-KW"/>
</dbReference>
<feature type="region of interest" description="Disordered" evidence="3">
    <location>
        <begin position="1"/>
        <end position="20"/>
    </location>
</feature>
<accession>A0AAP7KZB7</accession>